<dbReference type="RefSeq" id="WP_122113644.1">
    <property type="nucleotide sequence ID" value="NZ_QOKZ01000007.1"/>
</dbReference>
<dbReference type="SUPFAM" id="SSF46785">
    <property type="entry name" value="Winged helix' DNA-binding domain"/>
    <property type="match status" value="1"/>
</dbReference>
<protein>
    <submittedName>
        <fullName evidence="6">LysR family transcriptional regulator</fullName>
    </submittedName>
</protein>
<dbReference type="Pfam" id="PF00126">
    <property type="entry name" value="HTH_1"/>
    <property type="match status" value="1"/>
</dbReference>
<dbReference type="PROSITE" id="PS50931">
    <property type="entry name" value="HTH_LYSR"/>
    <property type="match status" value="1"/>
</dbReference>
<dbReference type="Gene3D" id="1.10.10.10">
    <property type="entry name" value="Winged helix-like DNA-binding domain superfamily/Winged helix DNA-binding domain"/>
    <property type="match status" value="1"/>
</dbReference>
<comment type="caution">
    <text evidence="6">The sequence shown here is derived from an EMBL/GenBank/DDBJ whole genome shotgun (WGS) entry which is preliminary data.</text>
</comment>
<keyword evidence="4" id="KW-0804">Transcription</keyword>
<evidence type="ECO:0000313" key="6">
    <source>
        <dbReference type="EMBL" id="RMC33334.1"/>
    </source>
</evidence>
<dbReference type="GO" id="GO:0003700">
    <property type="term" value="F:DNA-binding transcription factor activity"/>
    <property type="evidence" value="ECO:0007669"/>
    <property type="project" value="InterPro"/>
</dbReference>
<dbReference type="OrthoDB" id="5526340at2"/>
<feature type="domain" description="HTH lysR-type" evidence="5">
    <location>
        <begin position="10"/>
        <end position="67"/>
    </location>
</feature>
<dbReference type="InterPro" id="IPR036390">
    <property type="entry name" value="WH_DNA-bd_sf"/>
</dbReference>
<evidence type="ECO:0000256" key="2">
    <source>
        <dbReference type="ARBA" id="ARBA00023015"/>
    </source>
</evidence>
<keyword evidence="2" id="KW-0805">Transcription regulation</keyword>
<keyword evidence="3" id="KW-0238">DNA-binding</keyword>
<dbReference type="EMBL" id="QOKZ01000007">
    <property type="protein sequence ID" value="RMC33334.1"/>
    <property type="molecule type" value="Genomic_DNA"/>
</dbReference>
<proteinExistence type="inferred from homology"/>
<dbReference type="PRINTS" id="PR00039">
    <property type="entry name" value="HTHLYSR"/>
</dbReference>
<organism evidence="6 7">
    <name type="scientific">Paracoccus alkanivorans</name>
    <dbReference type="NCBI Taxonomy" id="2116655"/>
    <lineage>
        <taxon>Bacteria</taxon>
        <taxon>Pseudomonadati</taxon>
        <taxon>Pseudomonadota</taxon>
        <taxon>Alphaproteobacteria</taxon>
        <taxon>Rhodobacterales</taxon>
        <taxon>Paracoccaceae</taxon>
        <taxon>Paracoccus</taxon>
    </lineage>
</organism>
<evidence type="ECO:0000256" key="4">
    <source>
        <dbReference type="ARBA" id="ARBA00023163"/>
    </source>
</evidence>
<dbReference type="Proteomes" id="UP000273516">
    <property type="component" value="Unassembled WGS sequence"/>
</dbReference>
<dbReference type="AlphaFoldDB" id="A0A3M0MAG8"/>
<keyword evidence="7" id="KW-1185">Reference proteome</keyword>
<dbReference type="GO" id="GO:0006351">
    <property type="term" value="P:DNA-templated transcription"/>
    <property type="evidence" value="ECO:0007669"/>
    <property type="project" value="TreeGrafter"/>
</dbReference>
<dbReference type="PANTHER" id="PTHR30537:SF26">
    <property type="entry name" value="GLYCINE CLEAVAGE SYSTEM TRANSCRIPTIONAL ACTIVATOR"/>
    <property type="match status" value="1"/>
</dbReference>
<sequence length="309" mass="34116">MKLRQRRFLPNLSLLMAFDAVMRNGSVTGAAQDLSLTQSTVSRLVQSLEAQLGQPLFIRHRKRLVPTEAAHRYFREISQALDQIQRSSMSLIANPDGGSLDLAVLPTFATRWLAPRLPAFLSANPGVSINLATRFKAFSFDAERFDAVIYFGHDDWPGAVHVKLFDERVTACASPEFLRQHPVARAEDLHDLVLLQLETRLSAWADWFAGQGAGAPPIRNGMLMDQFSMMIQAAISGLGVALLPDYLARIEIAEGRLRPILRTAVPGTGAYWLAWPAARQGLKPLEAFRGWITARIADEFSDAIPGAEG</sequence>
<dbReference type="InterPro" id="IPR036388">
    <property type="entry name" value="WH-like_DNA-bd_sf"/>
</dbReference>
<dbReference type="InterPro" id="IPR005119">
    <property type="entry name" value="LysR_subst-bd"/>
</dbReference>
<dbReference type="Pfam" id="PF03466">
    <property type="entry name" value="LysR_substrate"/>
    <property type="match status" value="1"/>
</dbReference>
<name>A0A3M0MAG8_9RHOB</name>
<evidence type="ECO:0000256" key="3">
    <source>
        <dbReference type="ARBA" id="ARBA00023125"/>
    </source>
</evidence>
<dbReference type="Gene3D" id="3.40.190.10">
    <property type="entry name" value="Periplasmic binding protein-like II"/>
    <property type="match status" value="2"/>
</dbReference>
<dbReference type="PANTHER" id="PTHR30537">
    <property type="entry name" value="HTH-TYPE TRANSCRIPTIONAL REGULATOR"/>
    <property type="match status" value="1"/>
</dbReference>
<accession>A0A3M0MAG8</accession>
<evidence type="ECO:0000259" key="5">
    <source>
        <dbReference type="PROSITE" id="PS50931"/>
    </source>
</evidence>
<dbReference type="InterPro" id="IPR000847">
    <property type="entry name" value="LysR_HTH_N"/>
</dbReference>
<comment type="similarity">
    <text evidence="1">Belongs to the LysR transcriptional regulatory family.</text>
</comment>
<dbReference type="GO" id="GO:0043565">
    <property type="term" value="F:sequence-specific DNA binding"/>
    <property type="evidence" value="ECO:0007669"/>
    <property type="project" value="TreeGrafter"/>
</dbReference>
<gene>
    <name evidence="6" type="ORF">C9E81_17545</name>
</gene>
<dbReference type="InterPro" id="IPR058163">
    <property type="entry name" value="LysR-type_TF_proteobact-type"/>
</dbReference>
<evidence type="ECO:0000256" key="1">
    <source>
        <dbReference type="ARBA" id="ARBA00009437"/>
    </source>
</evidence>
<dbReference type="SUPFAM" id="SSF53850">
    <property type="entry name" value="Periplasmic binding protein-like II"/>
    <property type="match status" value="1"/>
</dbReference>
<reference evidence="6 7" key="1">
    <citation type="submission" date="2018-07" db="EMBL/GenBank/DDBJ databases">
        <authorList>
            <person name="Zhang Y."/>
            <person name="Wang L."/>
            <person name="Ma S."/>
        </authorList>
    </citation>
    <scope>NUCLEOTIDE SEQUENCE [LARGE SCALE GENOMIC DNA]</scope>
    <source>
        <strain evidence="6 7">4-2</strain>
    </source>
</reference>
<evidence type="ECO:0000313" key="7">
    <source>
        <dbReference type="Proteomes" id="UP000273516"/>
    </source>
</evidence>